<keyword evidence="2" id="KW-1185">Reference proteome</keyword>
<reference evidence="2" key="2">
    <citation type="submission" date="2015-01" db="EMBL/GenBank/DDBJ databases">
        <title>Evolutionary Origins and Diversification of the Mycorrhizal Mutualists.</title>
        <authorList>
            <consortium name="DOE Joint Genome Institute"/>
            <consortium name="Mycorrhizal Genomics Consortium"/>
            <person name="Kohler A."/>
            <person name="Kuo A."/>
            <person name="Nagy L.G."/>
            <person name="Floudas D."/>
            <person name="Copeland A."/>
            <person name="Barry K.W."/>
            <person name="Cichocki N."/>
            <person name="Veneault-Fourrey C."/>
            <person name="LaButti K."/>
            <person name="Lindquist E.A."/>
            <person name="Lipzen A."/>
            <person name="Lundell T."/>
            <person name="Morin E."/>
            <person name="Murat C."/>
            <person name="Riley R."/>
            <person name="Ohm R."/>
            <person name="Sun H."/>
            <person name="Tunlid A."/>
            <person name="Henrissat B."/>
            <person name="Grigoriev I.V."/>
            <person name="Hibbett D.S."/>
            <person name="Martin F."/>
        </authorList>
    </citation>
    <scope>NUCLEOTIDE SEQUENCE [LARGE SCALE GENOMIC DNA]</scope>
    <source>
        <strain evidence="2">MUT 4182</strain>
    </source>
</reference>
<gene>
    <name evidence="1" type="ORF">M407DRAFT_31564</name>
</gene>
<dbReference type="Proteomes" id="UP000054248">
    <property type="component" value="Unassembled WGS sequence"/>
</dbReference>
<dbReference type="AlphaFoldDB" id="A0A0C3Q689"/>
<accession>A0A0C3Q689</accession>
<evidence type="ECO:0000313" key="2">
    <source>
        <dbReference type="Proteomes" id="UP000054248"/>
    </source>
</evidence>
<dbReference type="EMBL" id="KN823261">
    <property type="protein sequence ID" value="KIO18774.1"/>
    <property type="molecule type" value="Genomic_DNA"/>
</dbReference>
<reference evidence="1 2" key="1">
    <citation type="submission" date="2014-04" db="EMBL/GenBank/DDBJ databases">
        <authorList>
            <consortium name="DOE Joint Genome Institute"/>
            <person name="Kuo A."/>
            <person name="Girlanda M."/>
            <person name="Perotto S."/>
            <person name="Kohler A."/>
            <person name="Nagy L.G."/>
            <person name="Floudas D."/>
            <person name="Copeland A."/>
            <person name="Barry K.W."/>
            <person name="Cichocki N."/>
            <person name="Veneault-Fourrey C."/>
            <person name="LaButti K."/>
            <person name="Lindquist E.A."/>
            <person name="Lipzen A."/>
            <person name="Lundell T."/>
            <person name="Morin E."/>
            <person name="Murat C."/>
            <person name="Sun H."/>
            <person name="Tunlid A."/>
            <person name="Henrissat B."/>
            <person name="Grigoriev I.V."/>
            <person name="Hibbett D.S."/>
            <person name="Martin F."/>
            <person name="Nordberg H.P."/>
            <person name="Cantor M.N."/>
            <person name="Hua S.X."/>
        </authorList>
    </citation>
    <scope>NUCLEOTIDE SEQUENCE [LARGE SCALE GENOMIC DNA]</scope>
    <source>
        <strain evidence="1 2">MUT 4182</strain>
    </source>
</reference>
<dbReference type="HOGENOM" id="CLU_2706623_0_0_1"/>
<sequence>MDHIVFSSILFNNDFRGPHSWPSPFKACLCKGPTRMPQGTITPSYAPDTVETPPLKDFGSGIVHRMGFAEEAK</sequence>
<evidence type="ECO:0000313" key="1">
    <source>
        <dbReference type="EMBL" id="KIO18774.1"/>
    </source>
</evidence>
<protein>
    <submittedName>
        <fullName evidence="1">Uncharacterized protein</fullName>
    </submittedName>
</protein>
<proteinExistence type="predicted"/>
<name>A0A0C3Q689_9AGAM</name>
<organism evidence="1 2">
    <name type="scientific">Tulasnella calospora MUT 4182</name>
    <dbReference type="NCBI Taxonomy" id="1051891"/>
    <lineage>
        <taxon>Eukaryota</taxon>
        <taxon>Fungi</taxon>
        <taxon>Dikarya</taxon>
        <taxon>Basidiomycota</taxon>
        <taxon>Agaricomycotina</taxon>
        <taxon>Agaricomycetes</taxon>
        <taxon>Cantharellales</taxon>
        <taxon>Tulasnellaceae</taxon>
        <taxon>Tulasnella</taxon>
    </lineage>
</organism>